<protein>
    <submittedName>
        <fullName evidence="2">Uncharacterized protein</fullName>
    </submittedName>
</protein>
<gene>
    <name evidence="2" type="ORF">BDN71DRAFT_1430848</name>
</gene>
<keyword evidence="3" id="KW-1185">Reference proteome</keyword>
<name>A0A9P5ZYU7_PLEER</name>
<reference evidence="2" key="1">
    <citation type="submission" date="2020-11" db="EMBL/GenBank/DDBJ databases">
        <authorList>
            <consortium name="DOE Joint Genome Institute"/>
            <person name="Ahrendt S."/>
            <person name="Riley R."/>
            <person name="Andreopoulos W."/>
            <person name="Labutti K."/>
            <person name="Pangilinan J."/>
            <person name="Ruiz-Duenas F.J."/>
            <person name="Barrasa J.M."/>
            <person name="Sanchez-Garcia M."/>
            <person name="Camarero S."/>
            <person name="Miyauchi S."/>
            <person name="Serrano A."/>
            <person name="Linde D."/>
            <person name="Babiker R."/>
            <person name="Drula E."/>
            <person name="Ayuso-Fernandez I."/>
            <person name="Pacheco R."/>
            <person name="Padilla G."/>
            <person name="Ferreira P."/>
            <person name="Barriuso J."/>
            <person name="Kellner H."/>
            <person name="Castanera R."/>
            <person name="Alfaro M."/>
            <person name="Ramirez L."/>
            <person name="Pisabarro A.G."/>
            <person name="Kuo A."/>
            <person name="Tritt A."/>
            <person name="Lipzen A."/>
            <person name="He G."/>
            <person name="Yan M."/>
            <person name="Ng V."/>
            <person name="Cullen D."/>
            <person name="Martin F."/>
            <person name="Rosso M.-N."/>
            <person name="Henrissat B."/>
            <person name="Hibbett D."/>
            <person name="Martinez A.T."/>
            <person name="Grigoriev I.V."/>
        </authorList>
    </citation>
    <scope>NUCLEOTIDE SEQUENCE</scope>
    <source>
        <strain evidence="2">ATCC 90797</strain>
    </source>
</reference>
<evidence type="ECO:0000313" key="3">
    <source>
        <dbReference type="Proteomes" id="UP000807025"/>
    </source>
</evidence>
<evidence type="ECO:0000256" key="1">
    <source>
        <dbReference type="SAM" id="MobiDB-lite"/>
    </source>
</evidence>
<dbReference type="EMBL" id="MU154560">
    <property type="protein sequence ID" value="KAF9495628.1"/>
    <property type="molecule type" value="Genomic_DNA"/>
</dbReference>
<accession>A0A9P5ZYU7</accession>
<dbReference type="AlphaFoldDB" id="A0A9P5ZYU7"/>
<dbReference type="OrthoDB" id="3058782at2759"/>
<sequence length="193" mass="21860">MPSHQTKVTLRSTKPQKTRSWPTEQRASIAMISIKPQLVHARPFNIMQKQLSIMLSSEMPGRDCCQSCNDPVTVSGWLAWTTKLHSKFAALMKGNTTTFTEGLYQGYVVSCQKDKICDAIIELEGLQNATTHCLDGILQLAGVGKDLDKVQHLNRLIREALSWLEDIMCYIVGGYSEVIEMYTKRRLLYQAFM</sequence>
<organism evidence="2 3">
    <name type="scientific">Pleurotus eryngii</name>
    <name type="common">Boletus of the steppes</name>
    <dbReference type="NCBI Taxonomy" id="5323"/>
    <lineage>
        <taxon>Eukaryota</taxon>
        <taxon>Fungi</taxon>
        <taxon>Dikarya</taxon>
        <taxon>Basidiomycota</taxon>
        <taxon>Agaricomycotina</taxon>
        <taxon>Agaricomycetes</taxon>
        <taxon>Agaricomycetidae</taxon>
        <taxon>Agaricales</taxon>
        <taxon>Pleurotineae</taxon>
        <taxon>Pleurotaceae</taxon>
        <taxon>Pleurotus</taxon>
    </lineage>
</organism>
<proteinExistence type="predicted"/>
<dbReference type="Proteomes" id="UP000807025">
    <property type="component" value="Unassembled WGS sequence"/>
</dbReference>
<evidence type="ECO:0000313" key="2">
    <source>
        <dbReference type="EMBL" id="KAF9495628.1"/>
    </source>
</evidence>
<comment type="caution">
    <text evidence="2">The sequence shown here is derived from an EMBL/GenBank/DDBJ whole genome shotgun (WGS) entry which is preliminary data.</text>
</comment>
<feature type="region of interest" description="Disordered" evidence="1">
    <location>
        <begin position="1"/>
        <end position="22"/>
    </location>
</feature>